<feature type="signal peptide" evidence="1">
    <location>
        <begin position="1"/>
        <end position="20"/>
    </location>
</feature>
<dbReference type="Proteomes" id="UP000253940">
    <property type="component" value="Chromosome"/>
</dbReference>
<keyword evidence="1" id="KW-0732">Signal</keyword>
<evidence type="ECO:0000256" key="1">
    <source>
        <dbReference type="SAM" id="SignalP"/>
    </source>
</evidence>
<evidence type="ECO:0000313" key="2">
    <source>
        <dbReference type="EMBL" id="AXI03984.1"/>
    </source>
</evidence>
<dbReference type="OrthoDB" id="6717729at2"/>
<protein>
    <recommendedName>
        <fullName evidence="4">Nuclear transport factor 2 family protein</fullName>
    </recommendedName>
</protein>
<feature type="chain" id="PRO_5017030923" description="Nuclear transport factor 2 family protein" evidence="1">
    <location>
        <begin position="21"/>
        <end position="153"/>
    </location>
</feature>
<organism evidence="2 3">
    <name type="scientific">Aquirhabdus parva</name>
    <dbReference type="NCBI Taxonomy" id="2283318"/>
    <lineage>
        <taxon>Bacteria</taxon>
        <taxon>Pseudomonadati</taxon>
        <taxon>Pseudomonadota</taxon>
        <taxon>Gammaproteobacteria</taxon>
        <taxon>Moraxellales</taxon>
        <taxon>Moraxellaceae</taxon>
        <taxon>Aquirhabdus</taxon>
    </lineage>
</organism>
<dbReference type="KEGG" id="mbah:HYN46_14725"/>
<evidence type="ECO:0000313" key="3">
    <source>
        <dbReference type="Proteomes" id="UP000253940"/>
    </source>
</evidence>
<sequence>MKKSLMSLLAACALSSQTHAEEIKPDTAARFIATFYQAIQQHDLTTVSRMIDDHVVIKVLWIQAAPAQTFSLSKADYLQQLKATWHFASNDHYEIKNLTANIVNGVAVVTLQDNESRVLFGNKAGQLNNLKISLSGDNGNPRIATITSQTAFL</sequence>
<dbReference type="EMBL" id="CP031222">
    <property type="protein sequence ID" value="AXI03984.1"/>
    <property type="molecule type" value="Genomic_DNA"/>
</dbReference>
<evidence type="ECO:0008006" key="4">
    <source>
        <dbReference type="Google" id="ProtNLM"/>
    </source>
</evidence>
<accession>A0A345P9M5</accession>
<gene>
    <name evidence="2" type="ORF">HYN46_14725</name>
</gene>
<keyword evidence="3" id="KW-1185">Reference proteome</keyword>
<name>A0A345P9M5_9GAMM</name>
<dbReference type="RefSeq" id="WP_114900092.1">
    <property type="nucleotide sequence ID" value="NZ_CP031222.1"/>
</dbReference>
<reference evidence="2 3" key="1">
    <citation type="submission" date="2018-07" db="EMBL/GenBank/DDBJ databases">
        <title>Genome sequencing of Moraxellaceae gen. HYN0046.</title>
        <authorList>
            <person name="Kim M."/>
            <person name="Yi H."/>
        </authorList>
    </citation>
    <scope>NUCLEOTIDE SEQUENCE [LARGE SCALE GENOMIC DNA]</scope>
    <source>
        <strain evidence="2 3">HYN0046</strain>
    </source>
</reference>
<proteinExistence type="predicted"/>
<dbReference type="AlphaFoldDB" id="A0A345P9M5"/>